<organism evidence="2">
    <name type="scientific">viral metagenome</name>
    <dbReference type="NCBI Taxonomy" id="1070528"/>
    <lineage>
        <taxon>unclassified sequences</taxon>
        <taxon>metagenomes</taxon>
        <taxon>organismal metagenomes</taxon>
    </lineage>
</organism>
<protein>
    <submittedName>
        <fullName evidence="2">Uncharacterized protein</fullName>
    </submittedName>
</protein>
<sequence length="567" mass="67197">MNDQQFYKQFNDKNCQNKHLKYNNKYIGGEIYWGLGIENEVYLEFDNRIPVTKSIFLNNHKRERYSVDYYSNYYTNRTTDINELEYPNKDDYLGSAFQTIEIPKSLPLLINSHSFTHTDSENCPRTLYTKEGGLNPKFNGETLLTNILTTDLSNTYCKEWLFDGDTIEFTTLNFYNAKLSDIFIELDEYKNRFITTLQNYQERTGLFNCYGKIQFMQQNYPFSVYLTNLNNVAMFNNGTLHYNLTLPTKLDENKCIVNPSEFVQKHKMAIRLIQWFEPLLITVYNTPDPFAKDGENMYFSNCSQRCAISRYIGIGTYDTDIMKTGKILTVPAVPASKYENWWYTRYHKISAYVPLKYVGLDINFNKHYNHGIELRFFDNICDEESMKESFEFIIYLMDYLLEKHETGNLEYENPIYHDIWNDIVFKSITFGHNAVLTDSEKGAYEAIFDNQIQLKSHNVYLIYYEIFHFLQLRYNNIIYLNQKKIKSNTYIMEPIGPFSKLTLTHKIIEKEGEDDAEKKSVEETEPLLEKPENPEKTIEIMLEKNKPETMSMCRRIMNYFCKCLRTP</sequence>
<evidence type="ECO:0000256" key="1">
    <source>
        <dbReference type="SAM" id="MobiDB-lite"/>
    </source>
</evidence>
<feature type="region of interest" description="Disordered" evidence="1">
    <location>
        <begin position="512"/>
        <end position="534"/>
    </location>
</feature>
<name>A0A6C0DRX8_9ZZZZ</name>
<reference evidence="2" key="1">
    <citation type="journal article" date="2020" name="Nature">
        <title>Giant virus diversity and host interactions through global metagenomics.</title>
        <authorList>
            <person name="Schulz F."/>
            <person name="Roux S."/>
            <person name="Paez-Espino D."/>
            <person name="Jungbluth S."/>
            <person name="Walsh D.A."/>
            <person name="Denef V.J."/>
            <person name="McMahon K.D."/>
            <person name="Konstantinidis K.T."/>
            <person name="Eloe-Fadrosh E.A."/>
            <person name="Kyrpides N.C."/>
            <person name="Woyke T."/>
        </authorList>
    </citation>
    <scope>NUCLEOTIDE SEQUENCE</scope>
    <source>
        <strain evidence="2">GVMAG-M-3300023174-49</strain>
    </source>
</reference>
<proteinExistence type="predicted"/>
<dbReference type="AlphaFoldDB" id="A0A6C0DRX8"/>
<evidence type="ECO:0000313" key="2">
    <source>
        <dbReference type="EMBL" id="QHT18739.1"/>
    </source>
</evidence>
<dbReference type="EMBL" id="MN739659">
    <property type="protein sequence ID" value="QHT18739.1"/>
    <property type="molecule type" value="Genomic_DNA"/>
</dbReference>
<accession>A0A6C0DRX8</accession>